<organism evidence="1">
    <name type="scientific">hydrothermal vent metagenome</name>
    <dbReference type="NCBI Taxonomy" id="652676"/>
    <lineage>
        <taxon>unclassified sequences</taxon>
        <taxon>metagenomes</taxon>
        <taxon>ecological metagenomes</taxon>
    </lineage>
</organism>
<protein>
    <submittedName>
        <fullName evidence="1">Uncharacterized peptidase U32 family member YhbV</fullName>
    </submittedName>
</protein>
<dbReference type="HAMAP" id="MF_02233">
    <property type="entry name" value="UbiV"/>
    <property type="match status" value="1"/>
</dbReference>
<dbReference type="InterPro" id="IPR043693">
    <property type="entry name" value="UbiV"/>
</dbReference>
<dbReference type="GO" id="GO:0006744">
    <property type="term" value="P:ubiquinone biosynthetic process"/>
    <property type="evidence" value="ECO:0007669"/>
    <property type="project" value="InterPro"/>
</dbReference>
<accession>A0A3B0X8V0</accession>
<reference evidence="1" key="1">
    <citation type="submission" date="2018-06" db="EMBL/GenBank/DDBJ databases">
        <authorList>
            <person name="Zhirakovskaya E."/>
        </authorList>
    </citation>
    <scope>NUCLEOTIDE SEQUENCE</scope>
</reference>
<sequence length="316" mass="35336">MNSCISSGLPPKLSLGPVTYYWDKKTLIDFYARIADTKIDIVYLGETVCAKRKLMRREDWLNVAKLLHNAGKDVVLCSMVLIEASSDLAALNTLCSNNDFIIEANDMSAVQLLSGQPFICGTAINIYNPRSLQVLTRLGMKRWVVPIELSKQSLADMQKEKPAHLETEVLVYGRLPLAYSARCFTARAHNLAKDNCQYRCLDYPDGLMLSTREKEKFLTLNGIQTQSAKTSNLINELGELRHLNVDILRISPPSMHCEKIIDLFYQCLQNDYPTDSANTELESLMPAGGSCNGYWHGTSGMELSITGEKPCQSVQQ</sequence>
<dbReference type="AlphaFoldDB" id="A0A3B0X8V0"/>
<dbReference type="PANTHER" id="PTHR30217:SF11">
    <property type="entry name" value="UBIQUINONE BIOSYNTHESIS PROTEIN UBIV"/>
    <property type="match status" value="1"/>
</dbReference>
<dbReference type="NCBIfam" id="NF011991">
    <property type="entry name" value="PRK15447.1"/>
    <property type="match status" value="1"/>
</dbReference>
<dbReference type="InterPro" id="IPR001539">
    <property type="entry name" value="Peptidase_U32"/>
</dbReference>
<dbReference type="InterPro" id="IPR051454">
    <property type="entry name" value="RNA/ubiquinone_mod_enzymes"/>
</dbReference>
<name>A0A3B0X8V0_9ZZZZ</name>
<proteinExistence type="inferred from homology"/>
<dbReference type="Pfam" id="PF01136">
    <property type="entry name" value="Peptidase_U32"/>
    <property type="match status" value="1"/>
</dbReference>
<gene>
    <name evidence="1" type="ORF">MNBD_GAMMA11-3173</name>
</gene>
<evidence type="ECO:0000313" key="1">
    <source>
        <dbReference type="EMBL" id="VAW60823.1"/>
    </source>
</evidence>
<dbReference type="EMBL" id="UOFG01000132">
    <property type="protein sequence ID" value="VAW60823.1"/>
    <property type="molecule type" value="Genomic_DNA"/>
</dbReference>
<dbReference type="PANTHER" id="PTHR30217">
    <property type="entry name" value="PEPTIDASE U32 FAMILY"/>
    <property type="match status" value="1"/>
</dbReference>